<accession>A0A9K3KSX2</accession>
<reference evidence="3" key="1">
    <citation type="journal article" date="2021" name="Sci. Rep.">
        <title>Diploid genomic architecture of Nitzschia inconspicua, an elite biomass production diatom.</title>
        <authorList>
            <person name="Oliver A."/>
            <person name="Podell S."/>
            <person name="Pinowska A."/>
            <person name="Traller J.C."/>
            <person name="Smith S.R."/>
            <person name="McClure R."/>
            <person name="Beliaev A."/>
            <person name="Bohutskyi P."/>
            <person name="Hill E.A."/>
            <person name="Rabines A."/>
            <person name="Zheng H."/>
            <person name="Allen L.Z."/>
            <person name="Kuo A."/>
            <person name="Grigoriev I.V."/>
            <person name="Allen A.E."/>
            <person name="Hazlebeck D."/>
            <person name="Allen E.E."/>
        </authorList>
    </citation>
    <scope>NUCLEOTIDE SEQUENCE</scope>
    <source>
        <strain evidence="3">Hildebrandi</strain>
    </source>
</reference>
<dbReference type="InterPro" id="IPR034136">
    <property type="entry name" value="TOPRIM_Topo6A/Spo11"/>
</dbReference>
<evidence type="ECO:0000256" key="1">
    <source>
        <dbReference type="SAM" id="MobiDB-lite"/>
    </source>
</evidence>
<dbReference type="PANTHER" id="PTHR10848">
    <property type="entry name" value="MEIOTIC RECOMBINATION PROTEIN SPO11"/>
    <property type="match status" value="1"/>
</dbReference>
<feature type="region of interest" description="Disordered" evidence="1">
    <location>
        <begin position="1"/>
        <end position="22"/>
    </location>
</feature>
<gene>
    <name evidence="3" type="ORF">IV203_011296</name>
</gene>
<name>A0A9K3KSX2_9STRA</name>
<comment type="caution">
    <text evidence="3">The sequence shown here is derived from an EMBL/GenBank/DDBJ whole genome shotgun (WGS) entry which is preliminary data.</text>
</comment>
<dbReference type="PANTHER" id="PTHR10848:SF0">
    <property type="entry name" value="MEIOTIC RECOMBINATION PROTEIN SPO11"/>
    <property type="match status" value="1"/>
</dbReference>
<dbReference type="InterPro" id="IPR002815">
    <property type="entry name" value="Spo11/TopoVI_A"/>
</dbReference>
<feature type="compositionally biased region" description="Low complexity" evidence="1">
    <location>
        <begin position="1"/>
        <end position="21"/>
    </location>
</feature>
<dbReference type="CDD" id="cd00223">
    <property type="entry name" value="TOPRIM_TopoIIB_SPO"/>
    <property type="match status" value="1"/>
</dbReference>
<evidence type="ECO:0000259" key="2">
    <source>
        <dbReference type="Pfam" id="PF21180"/>
    </source>
</evidence>
<dbReference type="GO" id="GO:0042138">
    <property type="term" value="P:meiotic DNA double-strand break formation"/>
    <property type="evidence" value="ECO:0007669"/>
    <property type="project" value="TreeGrafter"/>
</dbReference>
<dbReference type="GO" id="GO:0007131">
    <property type="term" value="P:reciprocal meiotic recombination"/>
    <property type="evidence" value="ECO:0007669"/>
    <property type="project" value="TreeGrafter"/>
</dbReference>
<proteinExistence type="predicted"/>
<dbReference type="Pfam" id="PF21180">
    <property type="entry name" value="TOP6A-Spo11_Toprim"/>
    <property type="match status" value="1"/>
</dbReference>
<dbReference type="GO" id="GO:0000228">
    <property type="term" value="C:nuclear chromosome"/>
    <property type="evidence" value="ECO:0007669"/>
    <property type="project" value="TreeGrafter"/>
</dbReference>
<dbReference type="GO" id="GO:0000706">
    <property type="term" value="P:meiotic DNA double-strand break processing"/>
    <property type="evidence" value="ECO:0007669"/>
    <property type="project" value="TreeGrafter"/>
</dbReference>
<evidence type="ECO:0000313" key="3">
    <source>
        <dbReference type="EMBL" id="KAG7348699.1"/>
    </source>
</evidence>
<sequence>MPNLSTTQQQQTTTRTSSSSSPLYSIQSDAICILVVEKEGVYMRLSEDKIFQRILCILVTGKGFPDVATRQWVHCLQQLLQIPAVGLYCNPYGVSVLHTYQFEHGARIERAKQQQQQQQQNTIGTVEDGHTTTTPSSSQLQIHWIGLRPSQVQQLNLPKSAFQQLSRLDKKRLESFLDSDHPFGSQGWDPQQRRIELVARDGLSVQFCRIHHPSPNTTAAAATTTTKQKQSGDHIQHHLMRDAICVGRMERERESGRKWDFIL</sequence>
<dbReference type="GO" id="GO:0003918">
    <property type="term" value="F:DNA topoisomerase type II (double strand cut, ATP-hydrolyzing) activity"/>
    <property type="evidence" value="ECO:0007669"/>
    <property type="project" value="InterPro"/>
</dbReference>
<dbReference type="Proteomes" id="UP000693970">
    <property type="component" value="Unassembled WGS sequence"/>
</dbReference>
<dbReference type="OrthoDB" id="43781at2759"/>
<dbReference type="AlphaFoldDB" id="A0A9K3KSX2"/>
<dbReference type="GO" id="GO:0003677">
    <property type="term" value="F:DNA binding"/>
    <property type="evidence" value="ECO:0007669"/>
    <property type="project" value="InterPro"/>
</dbReference>
<organism evidence="3 4">
    <name type="scientific">Nitzschia inconspicua</name>
    <dbReference type="NCBI Taxonomy" id="303405"/>
    <lineage>
        <taxon>Eukaryota</taxon>
        <taxon>Sar</taxon>
        <taxon>Stramenopiles</taxon>
        <taxon>Ochrophyta</taxon>
        <taxon>Bacillariophyta</taxon>
        <taxon>Bacillariophyceae</taxon>
        <taxon>Bacillariophycidae</taxon>
        <taxon>Bacillariales</taxon>
        <taxon>Bacillariaceae</taxon>
        <taxon>Nitzschia</taxon>
    </lineage>
</organism>
<feature type="domain" description="Topoisomerase 6 subunit A/Spo11 TOPRIM" evidence="2">
    <location>
        <begin position="33"/>
        <end position="102"/>
    </location>
</feature>
<protein>
    <recommendedName>
        <fullName evidence="2">Topoisomerase 6 subunit A/Spo11 TOPRIM domain-containing protein</fullName>
    </recommendedName>
</protein>
<feature type="region of interest" description="Disordered" evidence="1">
    <location>
        <begin position="114"/>
        <end position="138"/>
    </location>
</feature>
<dbReference type="EMBL" id="JAGRRH010000019">
    <property type="protein sequence ID" value="KAG7348699.1"/>
    <property type="molecule type" value="Genomic_DNA"/>
</dbReference>
<keyword evidence="4" id="KW-1185">Reference proteome</keyword>
<evidence type="ECO:0000313" key="4">
    <source>
        <dbReference type="Proteomes" id="UP000693970"/>
    </source>
</evidence>
<reference evidence="3" key="2">
    <citation type="submission" date="2021-04" db="EMBL/GenBank/DDBJ databases">
        <authorList>
            <person name="Podell S."/>
        </authorList>
    </citation>
    <scope>NUCLEOTIDE SEQUENCE</scope>
    <source>
        <strain evidence="3">Hildebrandi</strain>
    </source>
</reference>